<gene>
    <name evidence="2" type="ORF">EDC25_101223</name>
</gene>
<keyword evidence="1" id="KW-1133">Transmembrane helix</keyword>
<protein>
    <submittedName>
        <fullName evidence="2">Prepilin-type N-terminal cleavage/methylation domain-containing protein</fullName>
    </submittedName>
</protein>
<keyword evidence="3" id="KW-1185">Reference proteome</keyword>
<keyword evidence="1" id="KW-0472">Membrane</keyword>
<dbReference type="InterPro" id="IPR012902">
    <property type="entry name" value="N_methyl_site"/>
</dbReference>
<proteinExistence type="predicted"/>
<comment type="caution">
    <text evidence="2">The sequence shown here is derived from an EMBL/GenBank/DDBJ whole genome shotgun (WGS) entry which is preliminary data.</text>
</comment>
<evidence type="ECO:0000313" key="2">
    <source>
        <dbReference type="EMBL" id="TCT01356.1"/>
    </source>
</evidence>
<dbReference type="Pfam" id="PF07963">
    <property type="entry name" value="N_methyl"/>
    <property type="match status" value="1"/>
</dbReference>
<reference evidence="2 3" key="1">
    <citation type="submission" date="2019-03" db="EMBL/GenBank/DDBJ databases">
        <title>Genomic Encyclopedia of Type Strains, Phase IV (KMG-IV): sequencing the most valuable type-strain genomes for metagenomic binning, comparative biology and taxonomic classification.</title>
        <authorList>
            <person name="Goeker M."/>
        </authorList>
    </citation>
    <scope>NUCLEOTIDE SEQUENCE [LARGE SCALE GENOMIC DNA]</scope>
    <source>
        <strain evidence="2 3">DSM 21944</strain>
    </source>
</reference>
<dbReference type="Proteomes" id="UP000294599">
    <property type="component" value="Unassembled WGS sequence"/>
</dbReference>
<dbReference type="NCBIfam" id="TIGR02532">
    <property type="entry name" value="IV_pilin_GFxxxE"/>
    <property type="match status" value="1"/>
</dbReference>
<dbReference type="AlphaFoldDB" id="A0A4R3LNT4"/>
<dbReference type="InterPro" id="IPR032314">
    <property type="entry name" value="DUF4845"/>
</dbReference>
<dbReference type="RefSeq" id="WP_123520691.1">
    <property type="nucleotide sequence ID" value="NZ_JBHLWF010000005.1"/>
</dbReference>
<dbReference type="Pfam" id="PF16137">
    <property type="entry name" value="DUF4845"/>
    <property type="match status" value="1"/>
</dbReference>
<dbReference type="OrthoDB" id="5734946at2"/>
<keyword evidence="1" id="KW-0812">Transmembrane</keyword>
<accession>A0A4R3LNT4</accession>
<dbReference type="EMBL" id="SMAF01000001">
    <property type="protein sequence ID" value="TCT01356.1"/>
    <property type="molecule type" value="Genomic_DNA"/>
</dbReference>
<evidence type="ECO:0000313" key="3">
    <source>
        <dbReference type="Proteomes" id="UP000294599"/>
    </source>
</evidence>
<feature type="transmembrane region" description="Helical" evidence="1">
    <location>
        <begin position="7"/>
        <end position="28"/>
    </location>
</feature>
<evidence type="ECO:0000256" key="1">
    <source>
        <dbReference type="SAM" id="Phobius"/>
    </source>
</evidence>
<name>A0A4R3LNT4_9GAMM</name>
<sequence length="120" mass="13667">MQRRQRGFTLIGLLVVMAVVGFFAYIGMKLFPVYSEYYSVVTAMKGLAKEDGVRSLGADAIRQRFDKRLNMSYVESVKPNNVRVTTQGTPQIRVRYEVRRTLFGNLDFIATFDRTETLGG</sequence>
<organism evidence="2 3">
    <name type="scientific">Pseudofulvimonas gallinarii</name>
    <dbReference type="NCBI Taxonomy" id="634155"/>
    <lineage>
        <taxon>Bacteria</taxon>
        <taxon>Pseudomonadati</taxon>
        <taxon>Pseudomonadota</taxon>
        <taxon>Gammaproteobacteria</taxon>
        <taxon>Lysobacterales</taxon>
        <taxon>Rhodanobacteraceae</taxon>
        <taxon>Pseudofulvimonas</taxon>
    </lineage>
</organism>